<sequence>MRCIIINAVENLESQDLFQQIPHFEEAHQDYNPGRQLQQIRDAVPGFKKWFKETGKASAFHSFDLIKIPYPKKYGLWRAGRSPVPFIWFTNRMFIVQWEAQGRTWTLLNEPSETELDEGTPFYSALIEKYGKFSQKLLPKTYGTVEDYLEDAGLKPEDVDYITYDHLHTQDVRRWLGTIKPQADLSPNEPLEPYFPNAKLIVQQKEWDILPRLHPLQEIWQPETYEDIPLDSLLFTNGDLLLGPGVALMYTPGHTQGNHSLVVNTDTGIWVSSENAIAAECLVPEESGIPGLKQYAKHTRFDVVINGNTLENTSRQYNSVVQEKLMADLSRKNPKFPQFFPSSELTPSIFAIGTKPSFMHKKVAFGTIQRPKSDQT</sequence>
<organism evidence="6 7">
    <name type="scientific">Lentibacillus salicampi</name>
    <dbReference type="NCBI Taxonomy" id="175306"/>
    <lineage>
        <taxon>Bacteria</taxon>
        <taxon>Bacillati</taxon>
        <taxon>Bacillota</taxon>
        <taxon>Bacilli</taxon>
        <taxon>Bacillales</taxon>
        <taxon>Bacillaceae</taxon>
        <taxon>Lentibacillus</taxon>
    </lineage>
</organism>
<dbReference type="AlphaFoldDB" id="A0A4Y9AH33"/>
<dbReference type="Gene3D" id="3.60.15.10">
    <property type="entry name" value="Ribonuclease Z/Hydroxyacylglutathione hydrolase-like"/>
    <property type="match status" value="1"/>
</dbReference>
<gene>
    <name evidence="6" type="ORF">E4U82_03165</name>
</gene>
<evidence type="ECO:0000256" key="1">
    <source>
        <dbReference type="ARBA" id="ARBA00001947"/>
    </source>
</evidence>
<dbReference type="InterPro" id="IPR051013">
    <property type="entry name" value="MBL_superfamily_lactonases"/>
</dbReference>
<keyword evidence="7" id="KW-1185">Reference proteome</keyword>
<name>A0A4Y9AH33_9BACI</name>
<evidence type="ECO:0000313" key="6">
    <source>
        <dbReference type="EMBL" id="TFJ94270.1"/>
    </source>
</evidence>
<evidence type="ECO:0000256" key="4">
    <source>
        <dbReference type="ARBA" id="ARBA00022801"/>
    </source>
</evidence>
<dbReference type="GO" id="GO:0016787">
    <property type="term" value="F:hydrolase activity"/>
    <property type="evidence" value="ECO:0007669"/>
    <property type="project" value="UniProtKB-KW"/>
</dbReference>
<dbReference type="PANTHER" id="PTHR42978:SF7">
    <property type="entry name" value="METALLO-HYDROLASE RV2300C-RELATED"/>
    <property type="match status" value="1"/>
</dbReference>
<comment type="similarity">
    <text evidence="2">Belongs to the metallo-beta-lactamase superfamily.</text>
</comment>
<keyword evidence="4" id="KW-0378">Hydrolase</keyword>
<proteinExistence type="inferred from homology"/>
<dbReference type="Proteomes" id="UP000298484">
    <property type="component" value="Unassembled WGS sequence"/>
</dbReference>
<comment type="caution">
    <text evidence="6">The sequence shown here is derived from an EMBL/GenBank/DDBJ whole genome shotgun (WGS) entry which is preliminary data.</text>
</comment>
<protein>
    <recommendedName>
        <fullName evidence="8">MBL fold metallo-hydrolase</fullName>
    </recommendedName>
</protein>
<dbReference type="EMBL" id="SRHY01000002">
    <property type="protein sequence ID" value="TFJ94270.1"/>
    <property type="molecule type" value="Genomic_DNA"/>
</dbReference>
<dbReference type="RefSeq" id="WP_135108585.1">
    <property type="nucleotide sequence ID" value="NZ_SRHY01000002.1"/>
</dbReference>
<dbReference type="OrthoDB" id="9802897at2"/>
<evidence type="ECO:0008006" key="8">
    <source>
        <dbReference type="Google" id="ProtNLM"/>
    </source>
</evidence>
<evidence type="ECO:0000256" key="3">
    <source>
        <dbReference type="ARBA" id="ARBA00022723"/>
    </source>
</evidence>
<comment type="cofactor">
    <cofactor evidence="1">
        <name>Zn(2+)</name>
        <dbReference type="ChEBI" id="CHEBI:29105"/>
    </cofactor>
</comment>
<evidence type="ECO:0000256" key="5">
    <source>
        <dbReference type="ARBA" id="ARBA00022833"/>
    </source>
</evidence>
<dbReference type="PANTHER" id="PTHR42978">
    <property type="entry name" value="QUORUM-QUENCHING LACTONASE YTNP-RELATED-RELATED"/>
    <property type="match status" value="1"/>
</dbReference>
<dbReference type="GO" id="GO:0046872">
    <property type="term" value="F:metal ion binding"/>
    <property type="evidence" value="ECO:0007669"/>
    <property type="project" value="UniProtKB-KW"/>
</dbReference>
<evidence type="ECO:0000256" key="2">
    <source>
        <dbReference type="ARBA" id="ARBA00007749"/>
    </source>
</evidence>
<accession>A0A4Y9AH33</accession>
<keyword evidence="3" id="KW-0479">Metal-binding</keyword>
<evidence type="ECO:0000313" key="7">
    <source>
        <dbReference type="Proteomes" id="UP000298484"/>
    </source>
</evidence>
<keyword evidence="5" id="KW-0862">Zinc</keyword>
<dbReference type="SUPFAM" id="SSF56281">
    <property type="entry name" value="Metallo-hydrolase/oxidoreductase"/>
    <property type="match status" value="1"/>
</dbReference>
<dbReference type="InterPro" id="IPR036866">
    <property type="entry name" value="RibonucZ/Hydroxyglut_hydro"/>
</dbReference>
<reference evidence="6 7" key="1">
    <citation type="submission" date="2019-03" db="EMBL/GenBank/DDBJ databases">
        <title>Genome sequence of Lentibacillus salicampi ATCC BAA-719.</title>
        <authorList>
            <person name="Maclea K.S."/>
            <person name="Simoes Junior M."/>
        </authorList>
    </citation>
    <scope>NUCLEOTIDE SEQUENCE [LARGE SCALE GENOMIC DNA]</scope>
    <source>
        <strain evidence="6 7">ATCC BAA-719</strain>
    </source>
</reference>